<reference evidence="1" key="1">
    <citation type="submission" date="2023-05" db="EMBL/GenBank/DDBJ databases">
        <authorList>
            <person name="Zhang X."/>
        </authorList>
    </citation>
    <scope>NUCLEOTIDE SEQUENCE</scope>
    <source>
        <strain evidence="1">BD1B2-1</strain>
    </source>
</reference>
<proteinExistence type="predicted"/>
<comment type="caution">
    <text evidence="1">The sequence shown here is derived from an EMBL/GenBank/DDBJ whole genome shotgun (WGS) entry which is preliminary data.</text>
</comment>
<dbReference type="AlphaFoldDB" id="A0AAE3QZQ1"/>
<evidence type="ECO:0000313" key="2">
    <source>
        <dbReference type="Proteomes" id="UP001232063"/>
    </source>
</evidence>
<gene>
    <name evidence="1" type="ORF">QNI22_07410</name>
</gene>
<protein>
    <submittedName>
        <fullName evidence="1">Uncharacterized protein</fullName>
    </submittedName>
</protein>
<accession>A0AAE3QZQ1</accession>
<keyword evidence="2" id="KW-1185">Reference proteome</keyword>
<dbReference type="Proteomes" id="UP001232063">
    <property type="component" value="Unassembled WGS sequence"/>
</dbReference>
<dbReference type="EMBL" id="JASJOU010000002">
    <property type="protein sequence ID" value="MDJ1500465.1"/>
    <property type="molecule type" value="Genomic_DNA"/>
</dbReference>
<organism evidence="1 2">
    <name type="scientific">Xanthocytophaga agilis</name>
    <dbReference type="NCBI Taxonomy" id="3048010"/>
    <lineage>
        <taxon>Bacteria</taxon>
        <taxon>Pseudomonadati</taxon>
        <taxon>Bacteroidota</taxon>
        <taxon>Cytophagia</taxon>
        <taxon>Cytophagales</taxon>
        <taxon>Rhodocytophagaceae</taxon>
        <taxon>Xanthocytophaga</taxon>
    </lineage>
</organism>
<dbReference type="RefSeq" id="WP_314509995.1">
    <property type="nucleotide sequence ID" value="NZ_JASJOU010000002.1"/>
</dbReference>
<name>A0AAE3QZQ1_9BACT</name>
<evidence type="ECO:0000313" key="1">
    <source>
        <dbReference type="EMBL" id="MDJ1500465.1"/>
    </source>
</evidence>
<sequence length="57" mass="6590">MKEEIEKWLNAKKPSFRKGVALFQKYGYSKSLKRQLETTSESPDSLAMVKQALKDLL</sequence>